<dbReference type="AlphaFoldDB" id="A0A642V2Q2"/>
<evidence type="ECO:0000256" key="1">
    <source>
        <dbReference type="SAM" id="MobiDB-lite"/>
    </source>
</evidence>
<sequence length="82" mass="8496">MGENGEDGYYVDEYTPPGRVTNVQEMNDDGTVENSNPSGGSSDPYGEPASTAGGRGGGLDYDEETSPYTSDGSNETSDSDSV</sequence>
<dbReference type="VEuPathDB" id="FungiDB:TRICI_005108"/>
<feature type="compositionally biased region" description="Polar residues" evidence="1">
    <location>
        <begin position="66"/>
        <end position="76"/>
    </location>
</feature>
<comment type="caution">
    <text evidence="2">The sequence shown here is derived from an EMBL/GenBank/DDBJ whole genome shotgun (WGS) entry which is preliminary data.</text>
</comment>
<dbReference type="EMBL" id="SWFS01000392">
    <property type="protein sequence ID" value="KAA8906685.1"/>
    <property type="molecule type" value="Genomic_DNA"/>
</dbReference>
<proteinExistence type="predicted"/>
<accession>A0A642V2Q2</accession>
<keyword evidence="3" id="KW-1185">Reference proteome</keyword>
<feature type="compositionally biased region" description="Polar residues" evidence="1">
    <location>
        <begin position="32"/>
        <end position="41"/>
    </location>
</feature>
<feature type="compositionally biased region" description="Acidic residues" evidence="1">
    <location>
        <begin position="1"/>
        <end position="10"/>
    </location>
</feature>
<reference evidence="2" key="1">
    <citation type="journal article" date="2019" name="G3 (Bethesda)">
        <title>Genome Assemblies of Two Rare Opportunistic Yeast Pathogens: Diutina rugosa (syn. Candida rugosa) and Trichomonascus ciferrii (syn. Candida ciferrii).</title>
        <authorList>
            <person name="Mixao V."/>
            <person name="Saus E."/>
            <person name="Hansen A.P."/>
            <person name="Lass-Florl C."/>
            <person name="Gabaldon T."/>
        </authorList>
    </citation>
    <scope>NUCLEOTIDE SEQUENCE</scope>
    <source>
        <strain evidence="2">CBS 4856</strain>
    </source>
</reference>
<gene>
    <name evidence="2" type="ORF">TRICI_005108</name>
</gene>
<dbReference type="Proteomes" id="UP000761534">
    <property type="component" value="Unassembled WGS sequence"/>
</dbReference>
<feature type="region of interest" description="Disordered" evidence="1">
    <location>
        <begin position="1"/>
        <end position="82"/>
    </location>
</feature>
<evidence type="ECO:0000313" key="2">
    <source>
        <dbReference type="EMBL" id="KAA8906685.1"/>
    </source>
</evidence>
<name>A0A642V2Q2_9ASCO</name>
<organism evidence="2 3">
    <name type="scientific">Trichomonascus ciferrii</name>
    <dbReference type="NCBI Taxonomy" id="44093"/>
    <lineage>
        <taxon>Eukaryota</taxon>
        <taxon>Fungi</taxon>
        <taxon>Dikarya</taxon>
        <taxon>Ascomycota</taxon>
        <taxon>Saccharomycotina</taxon>
        <taxon>Dipodascomycetes</taxon>
        <taxon>Dipodascales</taxon>
        <taxon>Trichomonascaceae</taxon>
        <taxon>Trichomonascus</taxon>
        <taxon>Trichomonascus ciferrii complex</taxon>
    </lineage>
</organism>
<protein>
    <submittedName>
        <fullName evidence="2">Uncharacterized protein</fullName>
    </submittedName>
</protein>
<evidence type="ECO:0000313" key="3">
    <source>
        <dbReference type="Proteomes" id="UP000761534"/>
    </source>
</evidence>